<accession>A7MNK4</accession>
<protein>
    <submittedName>
        <fullName evidence="1">Uncharacterized protein</fullName>
    </submittedName>
</protein>
<dbReference type="HOGENOM" id="CLU_2411575_0_0_6"/>
<dbReference type="Proteomes" id="UP000000260">
    <property type="component" value="Chromosome"/>
</dbReference>
<proteinExistence type="predicted"/>
<organism evidence="1 2">
    <name type="scientific">Cronobacter sakazakii (strain ATCC BAA-894)</name>
    <name type="common">Enterobacter sakazakii</name>
    <dbReference type="NCBI Taxonomy" id="290339"/>
    <lineage>
        <taxon>Bacteria</taxon>
        <taxon>Pseudomonadati</taxon>
        <taxon>Pseudomonadota</taxon>
        <taxon>Gammaproteobacteria</taxon>
        <taxon>Enterobacterales</taxon>
        <taxon>Enterobacteriaceae</taxon>
        <taxon>Cronobacter</taxon>
    </lineage>
</organism>
<dbReference type="EMBL" id="CP000783">
    <property type="protein sequence ID" value="ABU76721.1"/>
    <property type="molecule type" value="Genomic_DNA"/>
</dbReference>
<dbReference type="KEGG" id="esa:ESA_01463"/>
<evidence type="ECO:0000313" key="2">
    <source>
        <dbReference type="Proteomes" id="UP000000260"/>
    </source>
</evidence>
<gene>
    <name evidence="1" type="ordered locus">ESA_01463</name>
</gene>
<name>A7MNK4_CROS8</name>
<keyword evidence="2" id="KW-1185">Reference proteome</keyword>
<evidence type="ECO:0000313" key="1">
    <source>
        <dbReference type="EMBL" id="ABU76721.1"/>
    </source>
</evidence>
<sequence>MILLSLLSLMNPLIFRDDICIKAVFTASGTLRGVSIIRLSDNENLITIIAQPCSHLEEQVARFLSLTTDEHATLHQFLAQFCEPE</sequence>
<dbReference type="AlphaFoldDB" id="A7MNK4"/>
<reference evidence="1 2" key="1">
    <citation type="journal article" date="2010" name="PLoS ONE">
        <title>Genome sequence of Cronobacter sakazakii BAA-894 and comparative genomic hybridization analysis with other Cronobacter species.</title>
        <authorList>
            <person name="Kucerova E."/>
            <person name="Clifton S.W."/>
            <person name="Xia X.Q."/>
            <person name="Long F."/>
            <person name="Porwollik S."/>
            <person name="Fulton L."/>
            <person name="Fronick C."/>
            <person name="Minx P."/>
            <person name="Kyung K."/>
            <person name="Warren W."/>
            <person name="Fulton R."/>
            <person name="Feng D."/>
            <person name="Wollam A."/>
            <person name="Shah N."/>
            <person name="Bhonagiri V."/>
            <person name="Nash W.E."/>
            <person name="Hallsworth-Pepin K."/>
            <person name="Wilson R.K."/>
            <person name="McClelland M."/>
            <person name="Forsythe S.J."/>
        </authorList>
    </citation>
    <scope>NUCLEOTIDE SEQUENCE [LARGE SCALE GENOMIC DNA]</scope>
    <source>
        <strain evidence="1 2">ATCC BAA-894</strain>
    </source>
</reference>